<dbReference type="KEGG" id="cyp:PCC8801_4403"/>
<dbReference type="Proteomes" id="UP000008204">
    <property type="component" value="Chromosome"/>
</dbReference>
<organism evidence="2 3">
    <name type="scientific">Rippkaea orientalis (strain PCC 8801 / RF-1)</name>
    <name type="common">Cyanothece sp. (strain PCC 8801)</name>
    <dbReference type="NCBI Taxonomy" id="41431"/>
    <lineage>
        <taxon>Bacteria</taxon>
        <taxon>Bacillati</taxon>
        <taxon>Cyanobacteriota</taxon>
        <taxon>Cyanophyceae</taxon>
        <taxon>Oscillatoriophycideae</taxon>
        <taxon>Chroococcales</taxon>
        <taxon>Aphanothecaceae</taxon>
        <taxon>Rippkaea</taxon>
        <taxon>Rippkaea orientalis</taxon>
    </lineage>
</organism>
<accession>B7JWI4</accession>
<name>B7JWI4_RIPO1</name>
<dbReference type="OrthoDB" id="422351at2"/>
<keyword evidence="3" id="KW-1185">Reference proteome</keyword>
<dbReference type="eggNOG" id="ENOG502ZC9R">
    <property type="taxonomic scope" value="Bacteria"/>
</dbReference>
<gene>
    <name evidence="2" type="ordered locus">PCC8801_4403</name>
</gene>
<reference evidence="3" key="1">
    <citation type="journal article" date="2011" name="MBio">
        <title>Novel metabolic attributes of the genus Cyanothece, comprising a group of unicellular nitrogen-fixing Cyanobacteria.</title>
        <authorList>
            <person name="Bandyopadhyay A."/>
            <person name="Elvitigala T."/>
            <person name="Welsh E."/>
            <person name="Stockel J."/>
            <person name="Liberton M."/>
            <person name="Min H."/>
            <person name="Sherman L.A."/>
            <person name="Pakrasi H.B."/>
        </authorList>
    </citation>
    <scope>NUCLEOTIDE SEQUENCE [LARGE SCALE GENOMIC DNA]</scope>
    <source>
        <strain evidence="3">PCC 8801</strain>
    </source>
</reference>
<evidence type="ECO:0000313" key="2">
    <source>
        <dbReference type="EMBL" id="ACK68325.1"/>
    </source>
</evidence>
<dbReference type="RefSeq" id="WP_015957420.1">
    <property type="nucleotide sequence ID" value="NC_011726.1"/>
</dbReference>
<protein>
    <recommendedName>
        <fullName evidence="4">Secreted protein</fullName>
    </recommendedName>
</protein>
<keyword evidence="1" id="KW-0732">Signal</keyword>
<feature type="chain" id="PRO_5002856139" description="Secreted protein" evidence="1">
    <location>
        <begin position="26"/>
        <end position="205"/>
    </location>
</feature>
<evidence type="ECO:0000256" key="1">
    <source>
        <dbReference type="SAM" id="SignalP"/>
    </source>
</evidence>
<sequence>MRQFTIWLISLVWIASFCLASPVLADKIAKKSPDYPVVIENLEQLLALQGDPSQTEYSPEELQQEIEAVKLQKYVLETSEDWGVCRNQTGKILGIYGHAPKKSSQDTLVYLADGEETDDSWDCEGIYLPNDIQVASLNLTAGEPSTVKILDGTHLVVTTNPTTGELEFNLPSALLEVVPITDNNWPVPNLAQGDIDAQVPNAPID</sequence>
<dbReference type="EMBL" id="CP001287">
    <property type="protein sequence ID" value="ACK68325.1"/>
    <property type="molecule type" value="Genomic_DNA"/>
</dbReference>
<proteinExistence type="predicted"/>
<evidence type="ECO:0008006" key="4">
    <source>
        <dbReference type="Google" id="ProtNLM"/>
    </source>
</evidence>
<dbReference type="AlphaFoldDB" id="B7JWI4"/>
<dbReference type="HOGENOM" id="CLU_1249587_0_0_3"/>
<feature type="signal peptide" evidence="1">
    <location>
        <begin position="1"/>
        <end position="25"/>
    </location>
</feature>
<evidence type="ECO:0000313" key="3">
    <source>
        <dbReference type="Proteomes" id="UP000008204"/>
    </source>
</evidence>